<name>A0ABR3NPZ5_9TELE</name>
<dbReference type="InterPro" id="IPR036179">
    <property type="entry name" value="Ig-like_dom_sf"/>
</dbReference>
<keyword evidence="1" id="KW-0325">Glycoprotein</keyword>
<evidence type="ECO:0000313" key="4">
    <source>
        <dbReference type="Proteomes" id="UP001558613"/>
    </source>
</evidence>
<dbReference type="Gene3D" id="2.60.40.10">
    <property type="entry name" value="Immunoglobulins"/>
    <property type="match status" value="1"/>
</dbReference>
<dbReference type="InterPro" id="IPR013783">
    <property type="entry name" value="Ig-like_fold"/>
</dbReference>
<gene>
    <name evidence="3" type="ORF">QQF64_025777</name>
</gene>
<organism evidence="3 4">
    <name type="scientific">Cirrhinus molitorella</name>
    <name type="common">mud carp</name>
    <dbReference type="NCBI Taxonomy" id="172907"/>
    <lineage>
        <taxon>Eukaryota</taxon>
        <taxon>Metazoa</taxon>
        <taxon>Chordata</taxon>
        <taxon>Craniata</taxon>
        <taxon>Vertebrata</taxon>
        <taxon>Euteleostomi</taxon>
        <taxon>Actinopterygii</taxon>
        <taxon>Neopterygii</taxon>
        <taxon>Teleostei</taxon>
        <taxon>Ostariophysi</taxon>
        <taxon>Cypriniformes</taxon>
        <taxon>Cyprinidae</taxon>
        <taxon>Labeoninae</taxon>
        <taxon>Labeonini</taxon>
        <taxon>Cirrhinus</taxon>
    </lineage>
</organism>
<protein>
    <recommendedName>
        <fullName evidence="5">Ig-like domain-containing protein</fullName>
    </recommendedName>
</protein>
<dbReference type="PANTHER" id="PTHR16675">
    <property type="entry name" value="MHC CLASS I-RELATED"/>
    <property type="match status" value="1"/>
</dbReference>
<dbReference type="EMBL" id="JAYMGO010000003">
    <property type="protein sequence ID" value="KAL1279104.1"/>
    <property type="molecule type" value="Genomic_DNA"/>
</dbReference>
<evidence type="ECO:0000256" key="2">
    <source>
        <dbReference type="SAM" id="MobiDB-lite"/>
    </source>
</evidence>
<comment type="caution">
    <text evidence="3">The sequence shown here is derived from an EMBL/GenBank/DDBJ whole genome shotgun (WGS) entry which is preliminary data.</text>
</comment>
<evidence type="ECO:0008006" key="5">
    <source>
        <dbReference type="Google" id="ProtNLM"/>
    </source>
</evidence>
<dbReference type="SUPFAM" id="SSF48726">
    <property type="entry name" value="Immunoglobulin"/>
    <property type="match status" value="1"/>
</dbReference>
<reference evidence="3 4" key="1">
    <citation type="submission" date="2023-09" db="EMBL/GenBank/DDBJ databases">
        <authorList>
            <person name="Wang M."/>
        </authorList>
    </citation>
    <scope>NUCLEOTIDE SEQUENCE [LARGE SCALE GENOMIC DNA]</scope>
    <source>
        <strain evidence="3">GT-2023</strain>
        <tissue evidence="3">Liver</tissue>
    </source>
</reference>
<keyword evidence="4" id="KW-1185">Reference proteome</keyword>
<dbReference type="PANTHER" id="PTHR16675:SF193">
    <property type="entry name" value="LOC571647 PROTEIN-RELATED"/>
    <property type="match status" value="1"/>
</dbReference>
<proteinExistence type="predicted"/>
<feature type="compositionally biased region" description="Polar residues" evidence="2">
    <location>
        <begin position="52"/>
        <end position="73"/>
    </location>
</feature>
<evidence type="ECO:0000256" key="1">
    <source>
        <dbReference type="ARBA" id="ARBA00023180"/>
    </source>
</evidence>
<dbReference type="Proteomes" id="UP001558613">
    <property type="component" value="Unassembled WGS sequence"/>
</dbReference>
<evidence type="ECO:0000313" key="3">
    <source>
        <dbReference type="EMBL" id="KAL1279104.1"/>
    </source>
</evidence>
<dbReference type="InterPro" id="IPR050208">
    <property type="entry name" value="MHC_class-I_related"/>
</dbReference>
<sequence length="184" mass="20551">MDASVLRAEIAVLLTKDAIEPVPPAEMKSGFYSPYFIVPKKGANYDKKEKGAQQTARSSQTAPPGQDQGSISRTLRRKNEFDQGVVGWQRGGGISGQERAGETSDISVTDPPEKVIKNDMMLVIRKSRTSLPEDEIESSGIRPNHDGTFQLRRSVEIQEDEKSEYNCFLSHRTLKEPIIITWDN</sequence>
<accession>A0ABR3NPZ5</accession>
<feature type="region of interest" description="Disordered" evidence="2">
    <location>
        <begin position="46"/>
        <end position="111"/>
    </location>
</feature>